<feature type="compositionally biased region" description="Acidic residues" evidence="2">
    <location>
        <begin position="36"/>
        <end position="49"/>
    </location>
</feature>
<evidence type="ECO:0000256" key="1">
    <source>
        <dbReference type="PROSITE-ProRule" id="PRU00339"/>
    </source>
</evidence>
<reference evidence="3 4" key="1">
    <citation type="journal article" date="2021" name="BMC Biol.">
        <title>Horizontally acquired antibacterial genes associated with adaptive radiation of ladybird beetles.</title>
        <authorList>
            <person name="Li H.S."/>
            <person name="Tang X.F."/>
            <person name="Huang Y.H."/>
            <person name="Xu Z.Y."/>
            <person name="Chen M.L."/>
            <person name="Du X.Y."/>
            <person name="Qiu B.Y."/>
            <person name="Chen P.T."/>
            <person name="Zhang W."/>
            <person name="Slipinski A."/>
            <person name="Escalona H.E."/>
            <person name="Waterhouse R.M."/>
            <person name="Zwick A."/>
            <person name="Pang H."/>
        </authorList>
    </citation>
    <scope>NUCLEOTIDE SEQUENCE [LARGE SCALE GENOMIC DNA]</scope>
    <source>
        <strain evidence="3">SYSU2018</strain>
    </source>
</reference>
<accession>A0ABD2N4G5</accession>
<dbReference type="PANTHER" id="PTHR23082:SF0">
    <property type="entry name" value="GENERAL TRANSCRIPTION FACTOR 3C POLYPEPTIDE 3"/>
    <property type="match status" value="1"/>
</dbReference>
<feature type="compositionally biased region" description="Polar residues" evidence="2">
    <location>
        <begin position="26"/>
        <end position="35"/>
    </location>
</feature>
<evidence type="ECO:0000313" key="4">
    <source>
        <dbReference type="Proteomes" id="UP001516400"/>
    </source>
</evidence>
<dbReference type="PROSITE" id="PS50005">
    <property type="entry name" value="TPR"/>
    <property type="match status" value="1"/>
</dbReference>
<dbReference type="Gene3D" id="1.25.40.10">
    <property type="entry name" value="Tetratricopeptide repeat domain"/>
    <property type="match status" value="3"/>
</dbReference>
<dbReference type="Proteomes" id="UP001516400">
    <property type="component" value="Unassembled WGS sequence"/>
</dbReference>
<dbReference type="InterPro" id="IPR019734">
    <property type="entry name" value="TPR_rpt"/>
</dbReference>
<sequence length="805" mass="93505">MESDDEILTLEVPNFSFENMLGDYPSASTAPTNSQEWEESLIEHESDFEDSYDEDEFNIETIATPFTLQEKKEEKKDKGNVKIMTKLTAEYKGLMGEANLRFAKGDIETAQKMCFEIIRQVPDAWEPYLTLAQIHESANPSKCKGYLTIASYLNPSNSNTWCRLAEICVEEGNKKEAIRTYSKCLNYDKMNIEVHRKRLKLAEELGEKHLLITFKESLISKLTENDFEEIIETASHVTKSYYKDKKYSKALNVLQIPFRLIPQHVTPDLVNILLELLLLTNQYSQCLDIFVDFCNFNFEIVVQSDESIKINDYSMPDNISIDLKTKFIVCAVKLKCFDVAEKLIDAIIIEEDVEIVGDLFLDICEALMMEKQFQIALKLFVPLKKSKNFSLAGVWLKFSECLEECGLKEQAVEGYFTVITLAPQHLEVLYPLAKLLLEMNKKKEALEVMSYQTADRLNVGVLMLRLKILKQIGDLQEYWKCMELLLSRHCVVFRHESEMNMAVTVGRCSEKVARIQKLREFRNDDTEPIPNQNATCIMEPEVEKEYELLKDVLQFALQTKEFEQMQKLSMMAYTSKRFERYSDEIAFFMLLACLHNEDIYHGYHIVRDIAGKYHQNNFIWNIFNLFMTAGNQKVSKFIMRLRRKVPEIEALEVLDANMDFCSANYTSALKYFIKEFKTTNSPYVSFILGIITLHLSTIMKQVTEDVKTQLSETTTYLFLYYAKSRSKMASQEVFYNLGRMYQQLGIMYLAEHYYKKVFEVENELLEEHPDTLCLRAEAAYNLHLIYKASGNLIAARAILMKHVVI</sequence>
<feature type="region of interest" description="Disordered" evidence="2">
    <location>
        <begin position="26"/>
        <end position="49"/>
    </location>
</feature>
<evidence type="ECO:0000313" key="3">
    <source>
        <dbReference type="EMBL" id="KAL3273621.1"/>
    </source>
</evidence>
<name>A0ABD2N4G5_9CUCU</name>
<proteinExistence type="predicted"/>
<evidence type="ECO:0008006" key="5">
    <source>
        <dbReference type="Google" id="ProtNLM"/>
    </source>
</evidence>
<dbReference type="Pfam" id="PF13181">
    <property type="entry name" value="TPR_8"/>
    <property type="match status" value="2"/>
</dbReference>
<dbReference type="SMART" id="SM00028">
    <property type="entry name" value="TPR"/>
    <property type="match status" value="4"/>
</dbReference>
<gene>
    <name evidence="3" type="ORF">HHI36_015053</name>
</gene>
<evidence type="ECO:0000256" key="2">
    <source>
        <dbReference type="SAM" id="MobiDB-lite"/>
    </source>
</evidence>
<keyword evidence="1" id="KW-0802">TPR repeat</keyword>
<feature type="repeat" description="TPR" evidence="1">
    <location>
        <begin position="158"/>
        <end position="191"/>
    </location>
</feature>
<dbReference type="AlphaFoldDB" id="A0ABD2N4G5"/>
<dbReference type="InterPro" id="IPR039340">
    <property type="entry name" value="Tfc4/TFIIIC-102/Sfc4"/>
</dbReference>
<dbReference type="PANTHER" id="PTHR23082">
    <property type="entry name" value="TRANSCRIPTION INITIATION FACTOR IIIC TFIIIC , POLYPEPTIDE 3-RELATED"/>
    <property type="match status" value="1"/>
</dbReference>
<comment type="caution">
    <text evidence="3">The sequence shown here is derived from an EMBL/GenBank/DDBJ whole genome shotgun (WGS) entry which is preliminary data.</text>
</comment>
<dbReference type="InterPro" id="IPR011990">
    <property type="entry name" value="TPR-like_helical_dom_sf"/>
</dbReference>
<keyword evidence="4" id="KW-1185">Reference proteome</keyword>
<dbReference type="EMBL" id="JABFTP020000062">
    <property type="protein sequence ID" value="KAL3273621.1"/>
    <property type="molecule type" value="Genomic_DNA"/>
</dbReference>
<organism evidence="3 4">
    <name type="scientific">Cryptolaemus montrouzieri</name>
    <dbReference type="NCBI Taxonomy" id="559131"/>
    <lineage>
        <taxon>Eukaryota</taxon>
        <taxon>Metazoa</taxon>
        <taxon>Ecdysozoa</taxon>
        <taxon>Arthropoda</taxon>
        <taxon>Hexapoda</taxon>
        <taxon>Insecta</taxon>
        <taxon>Pterygota</taxon>
        <taxon>Neoptera</taxon>
        <taxon>Endopterygota</taxon>
        <taxon>Coleoptera</taxon>
        <taxon>Polyphaga</taxon>
        <taxon>Cucujiformia</taxon>
        <taxon>Coccinelloidea</taxon>
        <taxon>Coccinellidae</taxon>
        <taxon>Scymninae</taxon>
        <taxon>Scymnini</taxon>
        <taxon>Cryptolaemus</taxon>
    </lineage>
</organism>
<dbReference type="SUPFAM" id="SSF48452">
    <property type="entry name" value="TPR-like"/>
    <property type="match status" value="2"/>
</dbReference>
<protein>
    <recommendedName>
        <fullName evidence="5">General transcription factor 3C polypeptide 3</fullName>
    </recommendedName>
</protein>